<dbReference type="Proteomes" id="UP000216345">
    <property type="component" value="Unassembled WGS sequence"/>
</dbReference>
<gene>
    <name evidence="1" type="ORF">CEV32_1498</name>
</gene>
<evidence type="ECO:0000313" key="2">
    <source>
        <dbReference type="Proteomes" id="UP000216345"/>
    </source>
</evidence>
<sequence>MEAKISFKPSRLDPLADLNRSTMTVDYKPRFGTTQVPFMDFSKGDRNWLDLLITELTTIGDTFRDDKIIMLGYASAKPGRGGKQTWQQYVEGLYADKVQQRKDYSEAQLKHLPKLIDLLRQGKRLSGCGNLEFYNLTTSKTL</sequence>
<dbReference type="EMBL" id="NNRK01000033">
    <property type="protein sequence ID" value="OYR11200.1"/>
    <property type="molecule type" value="Genomic_DNA"/>
</dbReference>
<keyword evidence="2" id="KW-1185">Reference proteome</keyword>
<reference evidence="1 2" key="1">
    <citation type="submission" date="2017-07" db="EMBL/GenBank/DDBJ databases">
        <title>Phylogenetic study on the rhizospheric bacterium Ochrobactrum sp. A44.</title>
        <authorList>
            <person name="Krzyzanowska D.M."/>
            <person name="Ossowicki A."/>
            <person name="Rajewska M."/>
            <person name="Maciag T."/>
            <person name="Kaczynski Z."/>
            <person name="Czerwicka M."/>
            <person name="Jafra S."/>
        </authorList>
    </citation>
    <scope>NUCLEOTIDE SEQUENCE [LARGE SCALE GENOMIC DNA]</scope>
    <source>
        <strain evidence="1 2">PR17</strain>
    </source>
</reference>
<comment type="caution">
    <text evidence="1">The sequence shown here is derived from an EMBL/GenBank/DDBJ whole genome shotgun (WGS) entry which is preliminary data.</text>
</comment>
<accession>A0A256F8Y8</accession>
<proteinExistence type="predicted"/>
<name>A0A256F8Y8_9HYPH</name>
<protein>
    <submittedName>
        <fullName evidence="1">Uncharacterized protein</fullName>
    </submittedName>
</protein>
<dbReference type="AlphaFoldDB" id="A0A256F8Y8"/>
<organism evidence="1 2">
    <name type="scientific">Brucella rhizosphaerae</name>
    <dbReference type="NCBI Taxonomy" id="571254"/>
    <lineage>
        <taxon>Bacteria</taxon>
        <taxon>Pseudomonadati</taxon>
        <taxon>Pseudomonadota</taxon>
        <taxon>Alphaproteobacteria</taxon>
        <taxon>Hyphomicrobiales</taxon>
        <taxon>Brucellaceae</taxon>
        <taxon>Brucella/Ochrobactrum group</taxon>
        <taxon>Brucella</taxon>
    </lineage>
</organism>
<evidence type="ECO:0000313" key="1">
    <source>
        <dbReference type="EMBL" id="OYR11200.1"/>
    </source>
</evidence>